<reference evidence="6" key="1">
    <citation type="submission" date="2022-07" db="EMBL/GenBank/DDBJ databases">
        <title>Enhanced cultured diversity of the mouse gut microbiota enables custom-made synthetic communities.</title>
        <authorList>
            <person name="Afrizal A."/>
        </authorList>
    </citation>
    <scope>NUCLEOTIDE SEQUENCE</scope>
    <source>
        <strain evidence="6">DSM 29482</strain>
    </source>
</reference>
<dbReference type="PROSITE" id="PS00356">
    <property type="entry name" value="HTH_LACI_1"/>
    <property type="match status" value="1"/>
</dbReference>
<keyword evidence="2" id="KW-0238">DNA-binding</keyword>
<evidence type="ECO:0000313" key="6">
    <source>
        <dbReference type="EMBL" id="MCR2043079.1"/>
    </source>
</evidence>
<organism evidence="6 7">
    <name type="scientific">Anaerosalibacter massiliensis</name>
    <dbReference type="NCBI Taxonomy" id="1347392"/>
    <lineage>
        <taxon>Bacteria</taxon>
        <taxon>Bacillati</taxon>
        <taxon>Bacillota</taxon>
        <taxon>Tissierellia</taxon>
        <taxon>Tissierellales</taxon>
        <taxon>Sporanaerobacteraceae</taxon>
        <taxon>Anaerosalibacter</taxon>
    </lineage>
</organism>
<sequence>MKMSATIKDVAKLAGVSISTVSRVINDSKPVSSEVKKKVLDAIEELGYRPNEVARTLVTKKSFLIGVIVTDIGNSYVAQMVRGIEEVGKMYNYDILLCSSYGDKETELRFIQLLNRKQVEGIVLLSEIVNEEVKEQMNLLNIPFVYLNRYFYIEDFPTVSIDNHDAAYEMTNYLLKLGHENIAYVTTDEELEYSLEKLKIAGYRKAIEEYGKYSEVLCYTKGYNIEDGYEIGKDILNLKHTHNITAVFCSHDELAIGLMNYLYDNDIKVPEDISIAGYGDIKIASTYRPRLTSIKEPYYDIGAVAIRWIIKELKGEELEKNHIKLPFQILKRESCAKLEE</sequence>
<keyword evidence="1" id="KW-0805">Transcription regulation</keyword>
<dbReference type="PROSITE" id="PS50932">
    <property type="entry name" value="HTH_LACI_2"/>
    <property type="match status" value="1"/>
</dbReference>
<dbReference type="SUPFAM" id="SSF53822">
    <property type="entry name" value="Periplasmic binding protein-like I"/>
    <property type="match status" value="1"/>
</dbReference>
<dbReference type="EMBL" id="JANJZL010000002">
    <property type="protein sequence ID" value="MCR2043079.1"/>
    <property type="molecule type" value="Genomic_DNA"/>
</dbReference>
<dbReference type="Gene3D" id="1.10.260.40">
    <property type="entry name" value="lambda repressor-like DNA-binding domains"/>
    <property type="match status" value="1"/>
</dbReference>
<evidence type="ECO:0000256" key="3">
    <source>
        <dbReference type="ARBA" id="ARBA00023163"/>
    </source>
</evidence>
<dbReference type="PROSITE" id="PS50943">
    <property type="entry name" value="HTH_CROC1"/>
    <property type="match status" value="1"/>
</dbReference>
<proteinExistence type="predicted"/>
<keyword evidence="7" id="KW-1185">Reference proteome</keyword>
<keyword evidence="3" id="KW-0804">Transcription</keyword>
<evidence type="ECO:0000313" key="7">
    <source>
        <dbReference type="Proteomes" id="UP001142078"/>
    </source>
</evidence>
<gene>
    <name evidence="6" type="ORF">NSA23_02995</name>
</gene>
<protein>
    <submittedName>
        <fullName evidence="6">LacI family transcriptional regulator</fullName>
    </submittedName>
</protein>
<dbReference type="SUPFAM" id="SSF47413">
    <property type="entry name" value="lambda repressor-like DNA-binding domains"/>
    <property type="match status" value="1"/>
</dbReference>
<dbReference type="AlphaFoldDB" id="A0A9X2S4A5"/>
<dbReference type="Pfam" id="PF00356">
    <property type="entry name" value="LacI"/>
    <property type="match status" value="1"/>
</dbReference>
<dbReference type="Gene3D" id="3.40.50.2300">
    <property type="match status" value="2"/>
</dbReference>
<dbReference type="Pfam" id="PF13377">
    <property type="entry name" value="Peripla_BP_3"/>
    <property type="match status" value="1"/>
</dbReference>
<dbReference type="PANTHER" id="PTHR30146">
    <property type="entry name" value="LACI-RELATED TRANSCRIPTIONAL REPRESSOR"/>
    <property type="match status" value="1"/>
</dbReference>
<dbReference type="InterPro" id="IPR010982">
    <property type="entry name" value="Lambda_DNA-bd_dom_sf"/>
</dbReference>
<dbReference type="GO" id="GO:0003700">
    <property type="term" value="F:DNA-binding transcription factor activity"/>
    <property type="evidence" value="ECO:0007669"/>
    <property type="project" value="TreeGrafter"/>
</dbReference>
<evidence type="ECO:0000259" key="5">
    <source>
        <dbReference type="PROSITE" id="PS50943"/>
    </source>
</evidence>
<dbReference type="InterPro" id="IPR001387">
    <property type="entry name" value="Cro/C1-type_HTH"/>
</dbReference>
<feature type="domain" description="HTH cro/C1-type" evidence="5">
    <location>
        <begin position="6"/>
        <end position="49"/>
    </location>
</feature>
<dbReference type="PRINTS" id="PR00036">
    <property type="entry name" value="HTHLACI"/>
</dbReference>
<name>A0A9X2S4A5_9FIRM</name>
<evidence type="ECO:0000256" key="1">
    <source>
        <dbReference type="ARBA" id="ARBA00023015"/>
    </source>
</evidence>
<dbReference type="PANTHER" id="PTHR30146:SF149">
    <property type="entry name" value="HTH-TYPE TRANSCRIPTIONAL REGULATOR EBGR"/>
    <property type="match status" value="1"/>
</dbReference>
<dbReference type="InterPro" id="IPR000843">
    <property type="entry name" value="HTH_LacI"/>
</dbReference>
<dbReference type="GO" id="GO:0000976">
    <property type="term" value="F:transcription cis-regulatory region binding"/>
    <property type="evidence" value="ECO:0007669"/>
    <property type="project" value="TreeGrafter"/>
</dbReference>
<dbReference type="Proteomes" id="UP001142078">
    <property type="component" value="Unassembled WGS sequence"/>
</dbReference>
<feature type="domain" description="HTH lacI-type" evidence="4">
    <location>
        <begin position="5"/>
        <end position="59"/>
    </location>
</feature>
<accession>A0A9X2S4A5</accession>
<comment type="caution">
    <text evidence="6">The sequence shown here is derived from an EMBL/GenBank/DDBJ whole genome shotgun (WGS) entry which is preliminary data.</text>
</comment>
<dbReference type="CDD" id="cd06267">
    <property type="entry name" value="PBP1_LacI_sugar_binding-like"/>
    <property type="match status" value="1"/>
</dbReference>
<dbReference type="InterPro" id="IPR046335">
    <property type="entry name" value="LacI/GalR-like_sensor"/>
</dbReference>
<dbReference type="FunFam" id="1.10.260.40:FF:000002">
    <property type="entry name" value="HTH-type transcriptional repressor PurR"/>
    <property type="match status" value="1"/>
</dbReference>
<evidence type="ECO:0000259" key="4">
    <source>
        <dbReference type="PROSITE" id="PS50932"/>
    </source>
</evidence>
<evidence type="ECO:0000256" key="2">
    <source>
        <dbReference type="ARBA" id="ARBA00023125"/>
    </source>
</evidence>
<dbReference type="InterPro" id="IPR028082">
    <property type="entry name" value="Peripla_BP_I"/>
</dbReference>
<dbReference type="CDD" id="cd01392">
    <property type="entry name" value="HTH_LacI"/>
    <property type="match status" value="1"/>
</dbReference>
<dbReference type="SMART" id="SM00354">
    <property type="entry name" value="HTH_LACI"/>
    <property type="match status" value="1"/>
</dbReference>